<sequence length="259" mass="29799">MTKQITFLILTFISINVLEQTADELNEQSKKLIEQQKFEEAIPILKKSAELGNAEAQYNLGYCYRAGAGVEQNTEKGIEWFAKSAEQGFNDGLYQMMMAYGNGDGVEQDYKKAFEFGLKCAKNGDGTCMWNIINCYYSGMGVEKNMDKMLEWATRLGKLENPENLTKSGYITSVRLQLAQMYRDGGELEKDLFKSYQWFLIFNEFKKDFSYIKQQQIVKEIQELETKLTSDQKANGQKKAEKLLGRPLKNMENLYKAEL</sequence>
<reference evidence="1" key="1">
    <citation type="submission" date="2022-01" db="EMBL/GenBank/DDBJ databases">
        <title>Genome sequencing of Zunongwangia sp. M21534 genome.</title>
        <authorList>
            <person name="Chen Y."/>
            <person name="Dong C."/>
            <person name="Shao Z."/>
        </authorList>
    </citation>
    <scope>NUCLEOTIDE SEQUENCE</scope>
    <source>
        <strain evidence="1">MCCC M21534</strain>
    </source>
</reference>
<evidence type="ECO:0000313" key="1">
    <source>
        <dbReference type="EMBL" id="MCL6220982.1"/>
    </source>
</evidence>
<dbReference type="SUPFAM" id="SSF81901">
    <property type="entry name" value="HCP-like"/>
    <property type="match status" value="1"/>
</dbReference>
<dbReference type="AlphaFoldDB" id="A0A9X2CR83"/>
<dbReference type="SMART" id="SM00671">
    <property type="entry name" value="SEL1"/>
    <property type="match status" value="4"/>
</dbReference>
<evidence type="ECO:0000313" key="2">
    <source>
        <dbReference type="Proteomes" id="UP001139521"/>
    </source>
</evidence>
<dbReference type="EMBL" id="JAKHSK010000079">
    <property type="protein sequence ID" value="MCL6220982.1"/>
    <property type="molecule type" value="Genomic_DNA"/>
</dbReference>
<dbReference type="Pfam" id="PF08238">
    <property type="entry name" value="Sel1"/>
    <property type="match status" value="4"/>
</dbReference>
<dbReference type="InterPro" id="IPR011990">
    <property type="entry name" value="TPR-like_helical_dom_sf"/>
</dbReference>
<dbReference type="InterPro" id="IPR006597">
    <property type="entry name" value="Sel1-like"/>
</dbReference>
<dbReference type="PANTHER" id="PTHR11102:SF160">
    <property type="entry name" value="ERAD-ASSOCIATED E3 UBIQUITIN-PROTEIN LIGASE COMPONENT HRD3"/>
    <property type="match status" value="1"/>
</dbReference>
<protein>
    <submittedName>
        <fullName evidence="1">Sel1 repeat family protein</fullName>
    </submittedName>
</protein>
<accession>A0A9X2CR83</accession>
<dbReference type="Gene3D" id="1.25.40.10">
    <property type="entry name" value="Tetratricopeptide repeat domain"/>
    <property type="match status" value="2"/>
</dbReference>
<keyword evidence="2" id="KW-1185">Reference proteome</keyword>
<dbReference type="InterPro" id="IPR050767">
    <property type="entry name" value="Sel1_AlgK"/>
</dbReference>
<organism evidence="1 2">
    <name type="scientific">Zunongwangia pacifica</name>
    <dbReference type="NCBI Taxonomy" id="2911062"/>
    <lineage>
        <taxon>Bacteria</taxon>
        <taxon>Pseudomonadati</taxon>
        <taxon>Bacteroidota</taxon>
        <taxon>Flavobacteriia</taxon>
        <taxon>Flavobacteriales</taxon>
        <taxon>Flavobacteriaceae</taxon>
        <taxon>Zunongwangia</taxon>
    </lineage>
</organism>
<name>A0A9X2CR83_9FLAO</name>
<dbReference type="Proteomes" id="UP001139521">
    <property type="component" value="Unassembled WGS sequence"/>
</dbReference>
<proteinExistence type="predicted"/>
<dbReference type="PANTHER" id="PTHR11102">
    <property type="entry name" value="SEL-1-LIKE PROTEIN"/>
    <property type="match status" value="1"/>
</dbReference>
<dbReference type="RefSeq" id="WP_249603648.1">
    <property type="nucleotide sequence ID" value="NZ_JAKHSK010000079.1"/>
</dbReference>
<gene>
    <name evidence="1" type="ORF">L1967_22050</name>
</gene>
<comment type="caution">
    <text evidence="1">The sequence shown here is derived from an EMBL/GenBank/DDBJ whole genome shotgun (WGS) entry which is preliminary data.</text>
</comment>